<dbReference type="InterPro" id="IPR013128">
    <property type="entry name" value="Peptidase_C1A"/>
</dbReference>
<dbReference type="PRINTS" id="PR00705">
    <property type="entry name" value="PAPAIN"/>
</dbReference>
<organism evidence="11 12">
    <name type="scientific">Ancylostoma ceylanicum</name>
    <dbReference type="NCBI Taxonomy" id="53326"/>
    <lineage>
        <taxon>Eukaryota</taxon>
        <taxon>Metazoa</taxon>
        <taxon>Ecdysozoa</taxon>
        <taxon>Nematoda</taxon>
        <taxon>Chromadorea</taxon>
        <taxon>Rhabditida</taxon>
        <taxon>Rhabditina</taxon>
        <taxon>Rhabditomorpha</taxon>
        <taxon>Strongyloidea</taxon>
        <taxon>Ancylostomatidae</taxon>
        <taxon>Ancylostomatinae</taxon>
        <taxon>Ancylostoma</taxon>
    </lineage>
</organism>
<dbReference type="FunFam" id="3.90.70.10:FF:000031">
    <property type="entry name" value="Cathepsin B"/>
    <property type="match status" value="1"/>
</dbReference>
<evidence type="ECO:0000256" key="9">
    <source>
        <dbReference type="ARBA" id="ARBA00057399"/>
    </source>
</evidence>
<evidence type="ECO:0000256" key="8">
    <source>
        <dbReference type="ARBA" id="ARBA00023180"/>
    </source>
</evidence>
<dbReference type="AlphaFoldDB" id="A0A016SZE4"/>
<dbReference type="Pfam" id="PF00112">
    <property type="entry name" value="Peptidase_C1"/>
    <property type="match status" value="1"/>
</dbReference>
<dbReference type="PROSITE" id="PS00139">
    <property type="entry name" value="THIOL_PROTEASE_CYS"/>
    <property type="match status" value="1"/>
</dbReference>
<name>A0A016SZE4_9BILA</name>
<evidence type="ECO:0000256" key="3">
    <source>
        <dbReference type="ARBA" id="ARBA00022729"/>
    </source>
</evidence>
<dbReference type="Proteomes" id="UP000024635">
    <property type="component" value="Unassembled WGS sequence"/>
</dbReference>
<dbReference type="GO" id="GO:0006508">
    <property type="term" value="P:proteolysis"/>
    <property type="evidence" value="ECO:0007669"/>
    <property type="project" value="UniProtKB-KW"/>
</dbReference>
<dbReference type="SUPFAM" id="SSF54001">
    <property type="entry name" value="Cysteine proteinases"/>
    <property type="match status" value="1"/>
</dbReference>
<dbReference type="PROSITE" id="PS00639">
    <property type="entry name" value="THIOL_PROTEASE_HIS"/>
    <property type="match status" value="1"/>
</dbReference>
<reference evidence="12" key="1">
    <citation type="journal article" date="2015" name="Nat. Genet.">
        <title>The genome and transcriptome of the zoonotic hookworm Ancylostoma ceylanicum identify infection-specific gene families.</title>
        <authorList>
            <person name="Schwarz E.M."/>
            <person name="Hu Y."/>
            <person name="Antoshechkin I."/>
            <person name="Miller M.M."/>
            <person name="Sternberg P.W."/>
            <person name="Aroian R.V."/>
        </authorList>
    </citation>
    <scope>NUCLEOTIDE SEQUENCE</scope>
    <source>
        <strain evidence="12">HY135</strain>
    </source>
</reference>
<dbReference type="Gene3D" id="3.90.70.10">
    <property type="entry name" value="Cysteine proteinases"/>
    <property type="match status" value="1"/>
</dbReference>
<keyword evidence="6" id="KW-0865">Zymogen</keyword>
<evidence type="ECO:0000256" key="6">
    <source>
        <dbReference type="ARBA" id="ARBA00023145"/>
    </source>
</evidence>
<comment type="similarity">
    <text evidence="1">Belongs to the peptidase C1 family.</text>
</comment>
<dbReference type="OrthoDB" id="10058785at2759"/>
<evidence type="ECO:0000256" key="1">
    <source>
        <dbReference type="ARBA" id="ARBA00008455"/>
    </source>
</evidence>
<comment type="function">
    <text evidence="9">Expression of the protease correlates with blood-feeding and suggests a role for the protease in blood digestion.</text>
</comment>
<gene>
    <name evidence="11" type="primary">Acey_s0154.g3023</name>
    <name evidence="11" type="ORF">Y032_0154g3023</name>
</gene>
<keyword evidence="5" id="KW-0788">Thiol protease</keyword>
<keyword evidence="2" id="KW-0645">Protease</keyword>
<dbReference type="STRING" id="53326.A0A016SZE4"/>
<feature type="domain" description="Peptidase C1A papain C-terminal" evidence="10">
    <location>
        <begin position="89"/>
        <end position="332"/>
    </location>
</feature>
<evidence type="ECO:0000256" key="7">
    <source>
        <dbReference type="ARBA" id="ARBA00023157"/>
    </source>
</evidence>
<keyword evidence="4" id="KW-0378">Hydrolase</keyword>
<evidence type="ECO:0000259" key="10">
    <source>
        <dbReference type="SMART" id="SM00645"/>
    </source>
</evidence>
<sequence length="335" mass="38267">MLILCALAVTVIAQKRLSIDEFLAEPIPEFARKLTGQALVDYVNKRQPYFKAKYSPNAEAFATSRLMDMKYTVTPKMEDVQNVDLDVELPESFDARQHWPECTSIRYIRDQSACGSCWAVSSAGAMSDRVCVQSNSTMKVHISDTDLLSCCGSTCGYGSLCTRCRGGFPFEAFLYMEREGVCTGGRYREKNVCLPYPLYPCGHHANQTYYGPCPEKRWDTPVCRKTCRRKYPKSYEEDKIFGYRPYYMPRDEKLIRQEIMKNGPVAAVFIHTAGEEKGLHGVRVIGWGTENGTDYWLVANTWNTDWGEDGGYFRILRGKDHCHIEREMLGSKIKF</sequence>
<evidence type="ECO:0000313" key="11">
    <source>
        <dbReference type="EMBL" id="EYB96073.1"/>
    </source>
</evidence>
<keyword evidence="12" id="KW-1185">Reference proteome</keyword>
<evidence type="ECO:0000256" key="2">
    <source>
        <dbReference type="ARBA" id="ARBA00022670"/>
    </source>
</evidence>
<accession>A0A016SZE4</accession>
<dbReference type="CDD" id="cd02620">
    <property type="entry name" value="Peptidase_C1A_CathepsinB"/>
    <property type="match status" value="1"/>
</dbReference>
<dbReference type="InterPro" id="IPR038765">
    <property type="entry name" value="Papain-like_cys_pep_sf"/>
</dbReference>
<protein>
    <recommendedName>
        <fullName evidence="10">Peptidase C1A papain C-terminal domain-containing protein</fullName>
    </recommendedName>
</protein>
<proteinExistence type="inferred from homology"/>
<dbReference type="SMART" id="SM00645">
    <property type="entry name" value="Pept_C1"/>
    <property type="match status" value="1"/>
</dbReference>
<keyword evidence="3" id="KW-0732">Signal</keyword>
<dbReference type="PANTHER" id="PTHR12411">
    <property type="entry name" value="CYSTEINE PROTEASE FAMILY C1-RELATED"/>
    <property type="match status" value="1"/>
</dbReference>
<keyword evidence="8" id="KW-0325">Glycoprotein</keyword>
<evidence type="ECO:0000256" key="4">
    <source>
        <dbReference type="ARBA" id="ARBA00022801"/>
    </source>
</evidence>
<dbReference type="InterPro" id="IPR000668">
    <property type="entry name" value="Peptidase_C1A_C"/>
</dbReference>
<dbReference type="EMBL" id="JARK01001490">
    <property type="protein sequence ID" value="EYB96073.1"/>
    <property type="molecule type" value="Genomic_DNA"/>
</dbReference>
<evidence type="ECO:0000256" key="5">
    <source>
        <dbReference type="ARBA" id="ARBA00022807"/>
    </source>
</evidence>
<dbReference type="InterPro" id="IPR025660">
    <property type="entry name" value="Pept_his_AS"/>
</dbReference>
<dbReference type="GO" id="GO:0008234">
    <property type="term" value="F:cysteine-type peptidase activity"/>
    <property type="evidence" value="ECO:0007669"/>
    <property type="project" value="UniProtKB-KW"/>
</dbReference>
<evidence type="ECO:0000313" key="12">
    <source>
        <dbReference type="Proteomes" id="UP000024635"/>
    </source>
</evidence>
<dbReference type="InterPro" id="IPR000169">
    <property type="entry name" value="Pept_cys_AS"/>
</dbReference>
<comment type="caution">
    <text evidence="11">The sequence shown here is derived from an EMBL/GenBank/DDBJ whole genome shotgun (WGS) entry which is preliminary data.</text>
</comment>
<keyword evidence="7" id="KW-1015">Disulfide bond</keyword>